<evidence type="ECO:0000313" key="2">
    <source>
        <dbReference type="EMBL" id="KAJ3054354.1"/>
    </source>
</evidence>
<accession>A0AAD5SIQ6</accession>
<dbReference type="EMBL" id="JADGJD010000142">
    <property type="protein sequence ID" value="KAJ3054354.1"/>
    <property type="molecule type" value="Genomic_DNA"/>
</dbReference>
<sequence>MNFASSQQGVKTPDESEPKSASRGEFPRPPKYSVAERMVFRNGGSGHGNNNQEGQEGPQRRASGTERNADGERRERGERGERGGHRDRANDRDREQGDRERGGEKPRRGEERQGGRENQGRADKGAAPLAIPKGKADGSTNWRDETTRLNISGSPAKDSRLSTSGNTYGENRFDMRADNRRRRDHQPEWMNDSKPKDKPTSVEPKSPNDPSDNYNDDIQRFKARMRAQEKAEKAAAGKAEPNGTFAEATPTTAAPANASDVQPTSDAAPAAAVVSSTAKQPDGEVRKQDKPPIDQLFGSSEQVDITKFFFDDLDVTSPASIRPAGPARKASESSRSRSRFFQIFEEQSSLQQKQQPSPFIAENDDPIARFLANNPGGSQRSSDVGSAGHSANGGSTPGVGTPGVGTPNEPIRDPLQQLFGFGGNARQGPVRPQQTHGAPVHMPSEEDIIRSMKLASKPAPAPRMMSEDELLQSLGANRPAAAPRKEQAPEQQNEQMAFGRVMSMLARGVEQPASHNRSPTFEHPPPPRPVQAQPNQFPIPKATTPVPHPGHRRPYAPSQEYQHPPSPQQFQSEYQPPRSTYGSESVAASSQDASSQLAALVQSSINAKKGHAAHQGLGLFGQRGEGAGVSTGPPPAGVMPPQHFPPHFGRIPMGPNFLGPQPPLGPPPFPGPGGRPGMPGPPFLPPPNMMPPGPHPPPPHFPGRPMMFPGPGPMPPPPFGMPIPGPGMGKARSCVCFHLPPVF</sequence>
<feature type="compositionally biased region" description="Basic and acidic residues" evidence="1">
    <location>
        <begin position="281"/>
        <end position="292"/>
    </location>
</feature>
<feature type="compositionally biased region" description="Basic and acidic residues" evidence="1">
    <location>
        <begin position="226"/>
        <end position="235"/>
    </location>
</feature>
<feature type="compositionally biased region" description="Polar residues" evidence="1">
    <location>
        <begin position="568"/>
        <end position="583"/>
    </location>
</feature>
<keyword evidence="3" id="KW-1185">Reference proteome</keyword>
<feature type="compositionally biased region" description="Basic and acidic residues" evidence="1">
    <location>
        <begin position="12"/>
        <end position="28"/>
    </location>
</feature>
<feature type="region of interest" description="Disordered" evidence="1">
    <location>
        <begin position="315"/>
        <end position="594"/>
    </location>
</feature>
<reference evidence="2" key="1">
    <citation type="submission" date="2020-05" db="EMBL/GenBank/DDBJ databases">
        <title>Phylogenomic resolution of chytrid fungi.</title>
        <authorList>
            <person name="Stajich J.E."/>
            <person name="Amses K."/>
            <person name="Simmons R."/>
            <person name="Seto K."/>
            <person name="Myers J."/>
            <person name="Bonds A."/>
            <person name="Quandt C.A."/>
            <person name="Barry K."/>
            <person name="Liu P."/>
            <person name="Grigoriev I."/>
            <person name="Longcore J.E."/>
            <person name="James T.Y."/>
        </authorList>
    </citation>
    <scope>NUCLEOTIDE SEQUENCE</scope>
    <source>
        <strain evidence="2">JEL0318</strain>
    </source>
</reference>
<evidence type="ECO:0000313" key="3">
    <source>
        <dbReference type="Proteomes" id="UP001212841"/>
    </source>
</evidence>
<protein>
    <submittedName>
        <fullName evidence="2">Uncharacterized protein</fullName>
    </submittedName>
</protein>
<dbReference type="Pfam" id="PF20566">
    <property type="entry name" value="Eap1"/>
    <property type="match status" value="1"/>
</dbReference>
<dbReference type="Proteomes" id="UP001212841">
    <property type="component" value="Unassembled WGS sequence"/>
</dbReference>
<organism evidence="2 3">
    <name type="scientific">Rhizophlyctis rosea</name>
    <dbReference type="NCBI Taxonomy" id="64517"/>
    <lineage>
        <taxon>Eukaryota</taxon>
        <taxon>Fungi</taxon>
        <taxon>Fungi incertae sedis</taxon>
        <taxon>Chytridiomycota</taxon>
        <taxon>Chytridiomycota incertae sedis</taxon>
        <taxon>Chytridiomycetes</taxon>
        <taxon>Rhizophlyctidales</taxon>
        <taxon>Rhizophlyctidaceae</taxon>
        <taxon>Rhizophlyctis</taxon>
    </lineage>
</organism>
<evidence type="ECO:0000256" key="1">
    <source>
        <dbReference type="SAM" id="MobiDB-lite"/>
    </source>
</evidence>
<feature type="compositionally biased region" description="Polar residues" evidence="1">
    <location>
        <begin position="375"/>
        <end position="384"/>
    </location>
</feature>
<feature type="compositionally biased region" description="Low complexity" evidence="1">
    <location>
        <begin position="236"/>
        <end position="278"/>
    </location>
</feature>
<feature type="compositionally biased region" description="Basic and acidic residues" evidence="1">
    <location>
        <begin position="185"/>
        <end position="200"/>
    </location>
</feature>
<proteinExistence type="predicted"/>
<feature type="compositionally biased region" description="Low complexity" evidence="1">
    <location>
        <begin position="339"/>
        <end position="358"/>
    </location>
</feature>
<gene>
    <name evidence="2" type="ORF">HK097_002018</name>
</gene>
<feature type="region of interest" description="Disordered" evidence="1">
    <location>
        <begin position="1"/>
        <end position="299"/>
    </location>
</feature>
<dbReference type="InterPro" id="IPR046784">
    <property type="entry name" value="Eap1"/>
</dbReference>
<feature type="compositionally biased region" description="Basic and acidic residues" evidence="1">
    <location>
        <begin position="63"/>
        <end position="124"/>
    </location>
</feature>
<feature type="compositionally biased region" description="Low complexity" evidence="1">
    <location>
        <begin position="48"/>
        <end position="57"/>
    </location>
</feature>
<name>A0AAD5SIQ6_9FUNG</name>
<comment type="caution">
    <text evidence="2">The sequence shown here is derived from an EMBL/GenBank/DDBJ whole genome shotgun (WGS) entry which is preliminary data.</text>
</comment>
<dbReference type="AlphaFoldDB" id="A0AAD5SIQ6"/>
<feature type="region of interest" description="Disordered" evidence="1">
    <location>
        <begin position="662"/>
        <end position="698"/>
    </location>
</feature>
<feature type="compositionally biased region" description="Polar residues" evidence="1">
    <location>
        <begin position="1"/>
        <end position="10"/>
    </location>
</feature>
<feature type="compositionally biased region" description="Low complexity" evidence="1">
    <location>
        <begin position="585"/>
        <end position="594"/>
    </location>
</feature>